<dbReference type="STRING" id="44689.Q76P15"/>
<keyword evidence="6" id="KW-1000">Mitochondrion outer membrane</keyword>
<dbReference type="PhylomeDB" id="Q76P15"/>
<evidence type="ECO:0000313" key="10">
    <source>
        <dbReference type="EMBL" id="EAL68763.1"/>
    </source>
</evidence>
<evidence type="ECO:0000256" key="8">
    <source>
        <dbReference type="ARBA" id="ARBA00023128"/>
    </source>
</evidence>
<gene>
    <name evidence="10" type="primary">tom40</name>
    <name evidence="10" type="ORF">DDB_G0277155</name>
</gene>
<dbReference type="InParanoid" id="Q76P15"/>
<evidence type="ECO:0000256" key="3">
    <source>
        <dbReference type="ARBA" id="ARBA00022448"/>
    </source>
</evidence>
<dbReference type="GO" id="GO:0005742">
    <property type="term" value="C:mitochondrial outer membrane translocase complex"/>
    <property type="evidence" value="ECO:0000318"/>
    <property type="project" value="GO_Central"/>
</dbReference>
<dbReference type="GO" id="GO:0008320">
    <property type="term" value="F:protein transmembrane transporter activity"/>
    <property type="evidence" value="ECO:0000318"/>
    <property type="project" value="GO_Central"/>
</dbReference>
<dbReference type="GO" id="GO:0005739">
    <property type="term" value="C:mitochondrion"/>
    <property type="evidence" value="ECO:0000314"/>
    <property type="project" value="dictyBase"/>
</dbReference>
<comment type="subcellular location">
    <subcellularLocation>
        <location evidence="1">Mitochondrion outer membrane</location>
        <topology evidence="1">Multi-pass membrane protein</topology>
    </subcellularLocation>
</comment>
<evidence type="ECO:0000256" key="9">
    <source>
        <dbReference type="ARBA" id="ARBA00023136"/>
    </source>
</evidence>
<keyword evidence="7" id="KW-0653">Protein transport</keyword>
<evidence type="ECO:0000256" key="2">
    <source>
        <dbReference type="ARBA" id="ARBA00010510"/>
    </source>
</evidence>
<evidence type="ECO:0000256" key="1">
    <source>
        <dbReference type="ARBA" id="ARBA00004374"/>
    </source>
</evidence>
<dbReference type="GO" id="GO:0001401">
    <property type="term" value="C:SAM complex"/>
    <property type="evidence" value="ECO:0000304"/>
    <property type="project" value="dictyBase"/>
</dbReference>
<keyword evidence="11" id="KW-1185">Reference proteome</keyword>
<dbReference type="PaxDb" id="44689-DDB0231399"/>
<comment type="caution">
    <text evidence="10">The sequence shown here is derived from an EMBL/GenBank/DDBJ whole genome shotgun (WGS) entry which is preliminary data.</text>
</comment>
<evidence type="ECO:0000313" key="11">
    <source>
        <dbReference type="Proteomes" id="UP000002195"/>
    </source>
</evidence>
<keyword evidence="5" id="KW-0812">Transmembrane</keyword>
<protein>
    <submittedName>
        <fullName evidence="10">Translocase of outer mitochondrial membrane</fullName>
    </submittedName>
</protein>
<dbReference type="FunFam" id="2.40.160.10:FF:000047">
    <property type="entry name" value="Translocase of outer mitochondrial membrane"/>
    <property type="match status" value="1"/>
</dbReference>
<dbReference type="FunCoup" id="Q76P15">
    <property type="interactions" value="25"/>
</dbReference>
<dbReference type="AlphaFoldDB" id="Q76P15"/>
<organism evidence="10 11">
    <name type="scientific">Dictyostelium discoideum</name>
    <name type="common">Social amoeba</name>
    <dbReference type="NCBI Taxonomy" id="44689"/>
    <lineage>
        <taxon>Eukaryota</taxon>
        <taxon>Amoebozoa</taxon>
        <taxon>Evosea</taxon>
        <taxon>Eumycetozoa</taxon>
        <taxon>Dictyostelia</taxon>
        <taxon>Dictyosteliales</taxon>
        <taxon>Dictyosteliaceae</taxon>
        <taxon>Dictyostelium</taxon>
    </lineage>
</organism>
<dbReference type="eggNOG" id="KOG3296">
    <property type="taxonomic scope" value="Eukaryota"/>
</dbReference>
<comment type="similarity">
    <text evidence="2">Belongs to the Tom40 family.</text>
</comment>
<evidence type="ECO:0000256" key="5">
    <source>
        <dbReference type="ARBA" id="ARBA00022692"/>
    </source>
</evidence>
<keyword evidence="3" id="KW-0813">Transport</keyword>
<dbReference type="GeneID" id="8620991"/>
<dbReference type="PANTHER" id="PTHR10802">
    <property type="entry name" value="MITOCHONDRIAL IMPORT RECEPTOR SUBUNIT TOM40"/>
    <property type="match status" value="1"/>
</dbReference>
<dbReference type="Pfam" id="PF01459">
    <property type="entry name" value="Porin_3"/>
    <property type="match status" value="1"/>
</dbReference>
<dbReference type="InterPro" id="IPR037930">
    <property type="entry name" value="Tom40"/>
</dbReference>
<dbReference type="KEGG" id="ddi:DDB_G0277155"/>
<dbReference type="InterPro" id="IPR023614">
    <property type="entry name" value="Porin_dom_sf"/>
</dbReference>
<dbReference type="RefSeq" id="XP_642798.1">
    <property type="nucleotide sequence ID" value="XM_637706.1"/>
</dbReference>
<sequence>MEATADNNNNIDSQEQEIIGEPNFFQSFLVKNLPFYKSLPYPGKAEDMISEVKGLVNDDIYEGAKVDVTFKISPFFETSHQLNVYTPNENSRTPKYSNQNVYSKDSTLLYGKIDSERRLFGRFDQGFFNNSIRVSLTNMMDKSFKNNLAGELEFKLPFMNFCLKADTENQRGFSFLTSISKKLAIGYENSYLFNHSQSIKQIQFFVNNPLSTWSLVVGNTAQIGSSYVYRQKNLHIGTDLVMGISQEGKFMSEYSFGVRYAFQQSLVKFRADSHGSIFGSYDQMINSFTKLNLSGSLNYFAQDYKFGLGLTFQK</sequence>
<keyword evidence="9" id="KW-0472">Membrane</keyword>
<dbReference type="Proteomes" id="UP000002195">
    <property type="component" value="Unassembled WGS sequence"/>
</dbReference>
<evidence type="ECO:0000256" key="6">
    <source>
        <dbReference type="ARBA" id="ARBA00022787"/>
    </source>
</evidence>
<dbReference type="SMR" id="Q76P15"/>
<proteinExistence type="inferred from homology"/>
<dbReference type="dictyBase" id="DDB_G0277155">
    <property type="gene designation" value="tom40"/>
</dbReference>
<dbReference type="InterPro" id="IPR027246">
    <property type="entry name" value="Porin_Euk/Tom40"/>
</dbReference>
<dbReference type="TCDB" id="1.B.8.2.6">
    <property type="family name" value="the mitochondrial and plastid porin (mpp) family"/>
</dbReference>
<accession>Q54ZR8</accession>
<dbReference type="VEuPathDB" id="AmoebaDB:DDB_G0277155"/>
<accession>Q76P15</accession>
<evidence type="ECO:0000256" key="4">
    <source>
        <dbReference type="ARBA" id="ARBA00022452"/>
    </source>
</evidence>
<dbReference type="OMA" id="NSSHIFH"/>
<dbReference type="EMBL" id="AAFI02000019">
    <property type="protein sequence ID" value="EAL68763.1"/>
    <property type="molecule type" value="Genomic_DNA"/>
</dbReference>
<keyword evidence="8" id="KW-0496">Mitochondrion</keyword>
<keyword evidence="4" id="KW-1134">Transmembrane beta strand</keyword>
<name>Q76P15_DICDI</name>
<evidence type="ECO:0000256" key="7">
    <source>
        <dbReference type="ARBA" id="ARBA00022927"/>
    </source>
</evidence>
<dbReference type="CDD" id="cd07305">
    <property type="entry name" value="Porin3_Tom40"/>
    <property type="match status" value="1"/>
</dbReference>
<dbReference type="HOGENOM" id="CLU_886876_0_0_1"/>
<dbReference type="Gene3D" id="2.40.160.10">
    <property type="entry name" value="Porin"/>
    <property type="match status" value="1"/>
</dbReference>
<dbReference type="GO" id="GO:0030150">
    <property type="term" value="P:protein import into mitochondrial matrix"/>
    <property type="evidence" value="ECO:0000318"/>
    <property type="project" value="GO_Central"/>
</dbReference>
<reference evidence="10 11" key="1">
    <citation type="journal article" date="2005" name="Nature">
        <title>The genome of the social amoeba Dictyostelium discoideum.</title>
        <authorList>
            <consortium name="The Dictyostelium discoideum Sequencing Consortium"/>
            <person name="Eichinger L."/>
            <person name="Pachebat J.A."/>
            <person name="Glockner G."/>
            <person name="Rajandream M.A."/>
            <person name="Sucgang R."/>
            <person name="Berriman M."/>
            <person name="Song J."/>
            <person name="Olsen R."/>
            <person name="Szafranski K."/>
            <person name="Xu Q."/>
            <person name="Tunggal B."/>
            <person name="Kummerfeld S."/>
            <person name="Madera M."/>
            <person name="Konfortov B.A."/>
            <person name="Rivero F."/>
            <person name="Bankier A.T."/>
            <person name="Lehmann R."/>
            <person name="Hamlin N."/>
            <person name="Davies R."/>
            <person name="Gaudet P."/>
            <person name="Fey P."/>
            <person name="Pilcher K."/>
            <person name="Chen G."/>
            <person name="Saunders D."/>
            <person name="Sodergren E."/>
            <person name="Davis P."/>
            <person name="Kerhornou A."/>
            <person name="Nie X."/>
            <person name="Hall N."/>
            <person name="Anjard C."/>
            <person name="Hemphill L."/>
            <person name="Bason N."/>
            <person name="Farbrother P."/>
            <person name="Desany B."/>
            <person name="Just E."/>
            <person name="Morio T."/>
            <person name="Rost R."/>
            <person name="Churcher C."/>
            <person name="Cooper J."/>
            <person name="Haydock S."/>
            <person name="van Driessche N."/>
            <person name="Cronin A."/>
            <person name="Goodhead I."/>
            <person name="Muzny D."/>
            <person name="Mourier T."/>
            <person name="Pain A."/>
            <person name="Lu M."/>
            <person name="Harper D."/>
            <person name="Lindsay R."/>
            <person name="Hauser H."/>
            <person name="James K."/>
            <person name="Quiles M."/>
            <person name="Madan Babu M."/>
            <person name="Saito T."/>
            <person name="Buchrieser C."/>
            <person name="Wardroper A."/>
            <person name="Felder M."/>
            <person name="Thangavelu M."/>
            <person name="Johnson D."/>
            <person name="Knights A."/>
            <person name="Loulseged H."/>
            <person name="Mungall K."/>
            <person name="Oliver K."/>
            <person name="Price C."/>
            <person name="Quail M.A."/>
            <person name="Urushihara H."/>
            <person name="Hernandez J."/>
            <person name="Rabbinowitsch E."/>
            <person name="Steffen D."/>
            <person name="Sanders M."/>
            <person name="Ma J."/>
            <person name="Kohara Y."/>
            <person name="Sharp S."/>
            <person name="Simmonds M."/>
            <person name="Spiegler S."/>
            <person name="Tivey A."/>
            <person name="Sugano S."/>
            <person name="White B."/>
            <person name="Walker D."/>
            <person name="Woodward J."/>
            <person name="Winckler T."/>
            <person name="Tanaka Y."/>
            <person name="Shaulsky G."/>
            <person name="Schleicher M."/>
            <person name="Weinstock G."/>
            <person name="Rosenthal A."/>
            <person name="Cox E.C."/>
            <person name="Chisholm R.L."/>
            <person name="Gibbs R."/>
            <person name="Loomis W.F."/>
            <person name="Platzer M."/>
            <person name="Kay R.R."/>
            <person name="Williams J."/>
            <person name="Dear P.H."/>
            <person name="Noegel A.A."/>
            <person name="Barrell B."/>
            <person name="Kuspa A."/>
        </authorList>
    </citation>
    <scope>NUCLEOTIDE SEQUENCE [LARGE SCALE GENOMIC DNA]</scope>
    <source>
        <strain evidence="10 11">AX4</strain>
    </source>
</reference>